<keyword evidence="3" id="KW-0808">Transferase</keyword>
<dbReference type="Gene3D" id="1.10.10.10">
    <property type="entry name" value="Winged helix-like DNA-binding domain superfamily/Winged helix DNA-binding domain"/>
    <property type="match status" value="1"/>
</dbReference>
<dbReference type="EMBL" id="QRDZ01000056">
    <property type="protein sequence ID" value="RED52727.1"/>
    <property type="molecule type" value="Genomic_DNA"/>
</dbReference>
<feature type="domain" description="Methylated-DNA-[protein]-cysteine S-methyltransferase DNA binding" evidence="2">
    <location>
        <begin position="3"/>
        <end position="84"/>
    </location>
</feature>
<dbReference type="InterPro" id="IPR052520">
    <property type="entry name" value="ATL_DNA_repair"/>
</dbReference>
<dbReference type="RefSeq" id="WP_116065745.1">
    <property type="nucleotide sequence ID" value="NZ_QRDZ01000056.1"/>
</dbReference>
<name>A0A3D9HTC7_9BACL</name>
<organism evidence="3 4">
    <name type="scientific">Cohnella phaseoli</name>
    <dbReference type="NCBI Taxonomy" id="456490"/>
    <lineage>
        <taxon>Bacteria</taxon>
        <taxon>Bacillati</taxon>
        <taxon>Bacillota</taxon>
        <taxon>Bacilli</taxon>
        <taxon>Bacillales</taxon>
        <taxon>Paenibacillaceae</taxon>
        <taxon>Cohnella</taxon>
    </lineage>
</organism>
<dbReference type="InterPro" id="IPR036217">
    <property type="entry name" value="MethylDNA_cys_MeTrfase_DNAb"/>
</dbReference>
<dbReference type="Pfam" id="PF01035">
    <property type="entry name" value="DNA_binding_1"/>
    <property type="match status" value="1"/>
</dbReference>
<comment type="caution">
    <text evidence="3">The sequence shown here is derived from an EMBL/GenBank/DDBJ whole genome shotgun (WGS) entry which is preliminary data.</text>
</comment>
<evidence type="ECO:0000259" key="2">
    <source>
        <dbReference type="Pfam" id="PF01035"/>
    </source>
</evidence>
<sequence>MQPFTKRVVDIIRSIPEGRVMTYGQVAECAGSRRAARQVVRILHSLSEKHGLPWHRVLNSKGEIAIQEGEGRYMQQLYLENEGVEIGLNGLIDLEQYRHVPEADEKAGEWE</sequence>
<keyword evidence="3" id="KW-0489">Methyltransferase</keyword>
<dbReference type="PANTHER" id="PTHR42942:SF1">
    <property type="entry name" value="ALKYLTRANSFERASE-LIKE PROTEIN 1"/>
    <property type="match status" value="1"/>
</dbReference>
<dbReference type="OrthoDB" id="9789813at2"/>
<keyword evidence="4" id="KW-1185">Reference proteome</keyword>
<dbReference type="CDD" id="cd06445">
    <property type="entry name" value="ATase"/>
    <property type="match status" value="1"/>
</dbReference>
<dbReference type="PANTHER" id="PTHR42942">
    <property type="entry name" value="6-O-METHYLGUANINE DNA METHYLTRANSFERASE"/>
    <property type="match status" value="1"/>
</dbReference>
<dbReference type="GO" id="GO:0008168">
    <property type="term" value="F:methyltransferase activity"/>
    <property type="evidence" value="ECO:0007669"/>
    <property type="project" value="UniProtKB-KW"/>
</dbReference>
<gene>
    <name evidence="3" type="ORF">DFP98_15622</name>
</gene>
<dbReference type="AlphaFoldDB" id="A0A3D9HTC7"/>
<protein>
    <submittedName>
        <fullName evidence="3">Methylated-DNA-protein-cysteine methyltransferase-like protein</fullName>
    </submittedName>
</protein>
<dbReference type="GO" id="GO:0032259">
    <property type="term" value="P:methylation"/>
    <property type="evidence" value="ECO:0007669"/>
    <property type="project" value="UniProtKB-KW"/>
</dbReference>
<keyword evidence="1" id="KW-0227">DNA damage</keyword>
<dbReference type="InterPro" id="IPR036388">
    <property type="entry name" value="WH-like_DNA-bd_sf"/>
</dbReference>
<accession>A0A3D9HTC7</accession>
<evidence type="ECO:0000256" key="1">
    <source>
        <dbReference type="ARBA" id="ARBA00022763"/>
    </source>
</evidence>
<dbReference type="GO" id="GO:0006281">
    <property type="term" value="P:DNA repair"/>
    <property type="evidence" value="ECO:0007669"/>
    <property type="project" value="InterPro"/>
</dbReference>
<evidence type="ECO:0000313" key="3">
    <source>
        <dbReference type="EMBL" id="RED52727.1"/>
    </source>
</evidence>
<dbReference type="InterPro" id="IPR014048">
    <property type="entry name" value="MethylDNA_cys_MeTrfase_DNA-bd"/>
</dbReference>
<dbReference type="SUPFAM" id="SSF46767">
    <property type="entry name" value="Methylated DNA-protein cysteine methyltransferase, C-terminal domain"/>
    <property type="match status" value="1"/>
</dbReference>
<evidence type="ECO:0000313" key="4">
    <source>
        <dbReference type="Proteomes" id="UP000256977"/>
    </source>
</evidence>
<dbReference type="Proteomes" id="UP000256977">
    <property type="component" value="Unassembled WGS sequence"/>
</dbReference>
<reference evidence="3 4" key="1">
    <citation type="submission" date="2018-07" db="EMBL/GenBank/DDBJ databases">
        <title>Genomic Encyclopedia of Type Strains, Phase III (KMG-III): the genomes of soil and plant-associated and newly described type strains.</title>
        <authorList>
            <person name="Whitman W."/>
        </authorList>
    </citation>
    <scope>NUCLEOTIDE SEQUENCE [LARGE SCALE GENOMIC DNA]</scope>
    <source>
        <strain evidence="3 4">CECT 7287</strain>
    </source>
</reference>
<proteinExistence type="predicted"/>